<dbReference type="PANTHER" id="PTHR42756">
    <property type="entry name" value="TRANSCRIPTIONAL REGULATOR, MARR"/>
    <property type="match status" value="1"/>
</dbReference>
<dbReference type="PROSITE" id="PS50995">
    <property type="entry name" value="HTH_MARR_2"/>
    <property type="match status" value="1"/>
</dbReference>
<dbReference type="PRINTS" id="PR00598">
    <property type="entry name" value="HTHMARR"/>
</dbReference>
<evidence type="ECO:0000313" key="6">
    <source>
        <dbReference type="Proteomes" id="UP000232101"/>
    </source>
</evidence>
<reference evidence="5 6" key="1">
    <citation type="submission" date="2017-11" db="EMBL/GenBank/DDBJ databases">
        <title>Bacterial isolate from king chilli rhizosphere.</title>
        <authorList>
            <person name="Takhelmayum P."/>
            <person name="Sarangthem I."/>
        </authorList>
    </citation>
    <scope>NUCLEOTIDE SEQUENCE [LARGE SCALE GENOMIC DNA]</scope>
    <source>
        <strain evidence="6">t26</strain>
    </source>
</reference>
<dbReference type="AlphaFoldDB" id="A0A2M9Q9Q6"/>
<dbReference type="InterPro" id="IPR036388">
    <property type="entry name" value="WH-like_DNA-bd_sf"/>
</dbReference>
<proteinExistence type="predicted"/>
<accession>A0A2M9Q9Q6</accession>
<name>A0A2M9Q9Q6_9BACI</name>
<dbReference type="GO" id="GO:0003700">
    <property type="term" value="F:DNA-binding transcription factor activity"/>
    <property type="evidence" value="ECO:0007669"/>
    <property type="project" value="InterPro"/>
</dbReference>
<keyword evidence="3" id="KW-0804">Transcription</keyword>
<dbReference type="InterPro" id="IPR036390">
    <property type="entry name" value="WH_DNA-bd_sf"/>
</dbReference>
<comment type="caution">
    <text evidence="5">The sequence shown here is derived from an EMBL/GenBank/DDBJ whole genome shotgun (WGS) entry which is preliminary data.</text>
</comment>
<evidence type="ECO:0000259" key="4">
    <source>
        <dbReference type="PROSITE" id="PS50995"/>
    </source>
</evidence>
<dbReference type="SMART" id="SM00347">
    <property type="entry name" value="HTH_MARR"/>
    <property type="match status" value="1"/>
</dbReference>
<dbReference type="Pfam" id="PF12802">
    <property type="entry name" value="MarR_2"/>
    <property type="match status" value="1"/>
</dbReference>
<dbReference type="EMBL" id="PHQY01000323">
    <property type="protein sequence ID" value="PJO44799.1"/>
    <property type="molecule type" value="Genomic_DNA"/>
</dbReference>
<organism evidence="5 6">
    <name type="scientific">Lysinibacillus xylanilyticus</name>
    <dbReference type="NCBI Taxonomy" id="582475"/>
    <lineage>
        <taxon>Bacteria</taxon>
        <taxon>Bacillati</taxon>
        <taxon>Bacillota</taxon>
        <taxon>Bacilli</taxon>
        <taxon>Bacillales</taxon>
        <taxon>Bacillaceae</taxon>
        <taxon>Lysinibacillus</taxon>
    </lineage>
</organism>
<keyword evidence="2" id="KW-0238">DNA-binding</keyword>
<feature type="domain" description="HTH marR-type" evidence="4">
    <location>
        <begin position="30"/>
        <end position="169"/>
    </location>
</feature>
<keyword evidence="1" id="KW-0805">Transcription regulation</keyword>
<dbReference type="GO" id="GO:0003677">
    <property type="term" value="F:DNA binding"/>
    <property type="evidence" value="ECO:0007669"/>
    <property type="project" value="UniProtKB-KW"/>
</dbReference>
<dbReference type="STRING" id="582475.ACZ11_10835"/>
<protein>
    <submittedName>
        <fullName evidence="5">MarR family transcriptional regulator</fullName>
    </submittedName>
</protein>
<evidence type="ECO:0000256" key="3">
    <source>
        <dbReference type="ARBA" id="ARBA00023163"/>
    </source>
</evidence>
<dbReference type="Gene3D" id="1.10.10.10">
    <property type="entry name" value="Winged helix-like DNA-binding domain superfamily/Winged helix DNA-binding domain"/>
    <property type="match status" value="1"/>
</dbReference>
<gene>
    <name evidence="5" type="ORF">CWD94_04705</name>
</gene>
<evidence type="ECO:0000256" key="1">
    <source>
        <dbReference type="ARBA" id="ARBA00023015"/>
    </source>
</evidence>
<dbReference type="SUPFAM" id="SSF46785">
    <property type="entry name" value="Winged helix' DNA-binding domain"/>
    <property type="match status" value="1"/>
</dbReference>
<dbReference type="PANTHER" id="PTHR42756:SF1">
    <property type="entry name" value="TRANSCRIPTIONAL REPRESSOR OF EMRAB OPERON"/>
    <property type="match status" value="1"/>
</dbReference>
<dbReference type="Proteomes" id="UP000232101">
    <property type="component" value="Unassembled WGS sequence"/>
</dbReference>
<evidence type="ECO:0000313" key="5">
    <source>
        <dbReference type="EMBL" id="PJO44799.1"/>
    </source>
</evidence>
<evidence type="ECO:0000256" key="2">
    <source>
        <dbReference type="ARBA" id="ARBA00023125"/>
    </source>
</evidence>
<dbReference type="InterPro" id="IPR000835">
    <property type="entry name" value="HTH_MarR-typ"/>
</dbReference>
<sequence>MPHWEHFNLVFNTKVSRLTYWNGGRRLNKRRSVGLELRTLSLLMRRQLDQTTWTTLTERDNLTAMHGWTISYLYKNQDKDVFQKDFEREFSIRKSTASRILKSMENNGLITRQTVPYDTRLKKIVLTEDALKIHDSIMIRRAKLEQKLLTGIPEEKLEVFFEVMDAMKENMES</sequence>